<dbReference type="InterPro" id="IPR016024">
    <property type="entry name" value="ARM-type_fold"/>
</dbReference>
<dbReference type="OrthoDB" id="419058at2"/>
<name>A0A0S7BI62_9CHLR</name>
<dbReference type="Pfam" id="PF13646">
    <property type="entry name" value="HEAT_2"/>
    <property type="match status" value="1"/>
</dbReference>
<protein>
    <submittedName>
        <fullName evidence="1">PBS lyase HEAT-like repeat</fullName>
    </submittedName>
</protein>
<reference evidence="1" key="1">
    <citation type="submission" date="2015-07" db="EMBL/GenBank/DDBJ databases">
        <title>Draft Genome Sequences of Anaerolinea thermolimosa IMO-1, Bellilinea caldifistulae GOMI-1, Leptolinea tardivitalis YMTK-2, Levilinea saccharolytica KIBI-1,Longilinea arvoryzae KOME-1, Previously Described as Members of the Anaerolineaceae (Chloroflexi).</title>
        <authorList>
            <person name="Sekiguchi Y."/>
            <person name="Ohashi A."/>
            <person name="Matsuura N."/>
            <person name="Tourlousse M.D."/>
        </authorList>
    </citation>
    <scope>NUCLEOTIDE SEQUENCE [LARGE SCALE GENOMIC DNA]</scope>
    <source>
        <strain evidence="1">KOME-1</strain>
    </source>
</reference>
<dbReference type="Pfam" id="PF03130">
    <property type="entry name" value="HEAT_PBS"/>
    <property type="match status" value="1"/>
</dbReference>
<dbReference type="GO" id="GO:0016491">
    <property type="term" value="F:oxidoreductase activity"/>
    <property type="evidence" value="ECO:0007669"/>
    <property type="project" value="TreeGrafter"/>
</dbReference>
<dbReference type="Gene3D" id="1.25.10.10">
    <property type="entry name" value="Leucine-rich Repeat Variant"/>
    <property type="match status" value="1"/>
</dbReference>
<dbReference type="AlphaFoldDB" id="A0A0S7BI62"/>
<dbReference type="SUPFAM" id="SSF48371">
    <property type="entry name" value="ARM repeat"/>
    <property type="match status" value="1"/>
</dbReference>
<dbReference type="InterPro" id="IPR011989">
    <property type="entry name" value="ARM-like"/>
</dbReference>
<dbReference type="SUPFAM" id="SSF50494">
    <property type="entry name" value="Trypsin-like serine proteases"/>
    <property type="match status" value="1"/>
</dbReference>
<keyword evidence="1" id="KW-0456">Lyase</keyword>
<organism evidence="1">
    <name type="scientific">Longilinea arvoryzae</name>
    <dbReference type="NCBI Taxonomy" id="360412"/>
    <lineage>
        <taxon>Bacteria</taxon>
        <taxon>Bacillati</taxon>
        <taxon>Chloroflexota</taxon>
        <taxon>Anaerolineae</taxon>
        <taxon>Anaerolineales</taxon>
        <taxon>Anaerolineaceae</taxon>
        <taxon>Longilinea</taxon>
    </lineage>
</organism>
<dbReference type="InterPro" id="IPR009003">
    <property type="entry name" value="Peptidase_S1_PA"/>
</dbReference>
<dbReference type="PANTHER" id="PTHR12697:SF5">
    <property type="entry name" value="DEOXYHYPUSINE HYDROXYLASE"/>
    <property type="match status" value="1"/>
</dbReference>
<dbReference type="SUPFAM" id="SSF52540">
    <property type="entry name" value="P-loop containing nucleoside triphosphate hydrolases"/>
    <property type="match status" value="1"/>
</dbReference>
<dbReference type="Gene3D" id="2.40.10.10">
    <property type="entry name" value="Trypsin-like serine proteases"/>
    <property type="match status" value="2"/>
</dbReference>
<dbReference type="Proteomes" id="UP000055060">
    <property type="component" value="Unassembled WGS sequence"/>
</dbReference>
<dbReference type="Pfam" id="PF13365">
    <property type="entry name" value="Trypsin_2"/>
    <property type="match status" value="1"/>
</dbReference>
<dbReference type="GO" id="GO:0016829">
    <property type="term" value="F:lyase activity"/>
    <property type="evidence" value="ECO:0007669"/>
    <property type="project" value="UniProtKB-KW"/>
</dbReference>
<dbReference type="STRING" id="360412.LARV_01582"/>
<accession>A0A0S7BI62</accession>
<keyword evidence="2" id="KW-1185">Reference proteome</keyword>
<evidence type="ECO:0000313" key="2">
    <source>
        <dbReference type="Proteomes" id="UP000055060"/>
    </source>
</evidence>
<gene>
    <name evidence="1" type="ORF">LARV_01582</name>
</gene>
<dbReference type="RefSeq" id="WP_075073134.1">
    <property type="nucleotide sequence ID" value="NZ_DF967972.1"/>
</dbReference>
<dbReference type="InterPro" id="IPR004155">
    <property type="entry name" value="PBS_lyase_HEAT"/>
</dbReference>
<dbReference type="PANTHER" id="PTHR12697">
    <property type="entry name" value="PBS LYASE HEAT-LIKE PROTEIN"/>
    <property type="match status" value="1"/>
</dbReference>
<dbReference type="EMBL" id="DF967972">
    <property type="protein sequence ID" value="GAP13826.1"/>
    <property type="molecule type" value="Genomic_DNA"/>
</dbReference>
<dbReference type="SMART" id="SM00567">
    <property type="entry name" value="EZ_HEAT"/>
    <property type="match status" value="4"/>
</dbReference>
<sequence length="749" mass="84140">MDLQRSIVAILNNKNDIVGTGFVAGENLILTCAHVVEIASDGLNKHVKVRFKADCSETIAWVEQQSFSPSYERDVALLRVVSLPQDVKPLPLASASGSAGHDFYAYGYAVVTDVQGIGARGKIVDIVDSNRLVQLISQEPDHGMSGGPVFDEQRRVVIGMISKGKSILDKGQNLRNTQTTFAISMQTILGVCNQMSALHIQKESKDSPKLIGYLRKLYDFIDSECNISFQTFLEIPSSDTPNAIVPDFKFDYIASPIHRGKERLRNNTISSSIENRTFSNFTEAFDYHQNRVLLLGLPGSGKTTTLLHFTRQAILDRLADPQKPIPIWANIGAWDLTTPLRDWIEKPTFGAIPKEYPRLYLLDGLDEIMQENDKNTLEARSSFIQQFNEQIKDEQVVITCRISDYYNISTKIDLAGAITLNELSNAQIQKYLIQSGSQRIINKISKDKELLKLVRTPLMLSLLIIAYGNGSDNSIINSKTISEWQIFDRFFKERILHETEKYNLSFSEKDIKKFLGKLAIKRDGIGNVSFRSHFSKEDGINVMDGSEKLFTLCYQMQFLSKTYSGVYKFTHLKLRDYFAIDPLINIIKSERQGGKGFAAYAFEKIGTMATTVLINLLANEDNQVREKILWALGSIRDERAIPSIIKLLSDDDAFIRWYAIEALSLIGNESVVDYLIIMLDNDEPDPNVRGSLAIALGKFGSEKAIPVLRETLDDEETRVSDAAAGALEEIGSEKALRVLERWVSGRKDR</sequence>
<dbReference type="Gene3D" id="3.40.50.300">
    <property type="entry name" value="P-loop containing nucleotide triphosphate hydrolases"/>
    <property type="match status" value="1"/>
</dbReference>
<evidence type="ECO:0000313" key="1">
    <source>
        <dbReference type="EMBL" id="GAP13826.1"/>
    </source>
</evidence>
<proteinExistence type="predicted"/>
<dbReference type="InterPro" id="IPR043504">
    <property type="entry name" value="Peptidase_S1_PA_chymotrypsin"/>
</dbReference>
<dbReference type="InterPro" id="IPR027417">
    <property type="entry name" value="P-loop_NTPase"/>
</dbReference>